<dbReference type="RefSeq" id="WP_258813975.1">
    <property type="nucleotide sequence ID" value="NZ_JANUGU010000010.1"/>
</dbReference>
<feature type="signal peptide" evidence="1">
    <location>
        <begin position="1"/>
        <end position="24"/>
    </location>
</feature>
<evidence type="ECO:0000313" key="4">
    <source>
        <dbReference type="Proteomes" id="UP001204621"/>
    </source>
</evidence>
<feature type="chain" id="PRO_5045799237" evidence="1">
    <location>
        <begin position="25"/>
        <end position="527"/>
    </location>
</feature>
<accession>A0ABT2D3F8</accession>
<dbReference type="PROSITE" id="PS51257">
    <property type="entry name" value="PROKAR_LIPOPROTEIN"/>
    <property type="match status" value="1"/>
</dbReference>
<name>A0ABT2D3F8_9BURK</name>
<organism evidence="3 4">
    <name type="scientific">Massilia terrae</name>
    <dbReference type="NCBI Taxonomy" id="1811224"/>
    <lineage>
        <taxon>Bacteria</taxon>
        <taxon>Pseudomonadati</taxon>
        <taxon>Pseudomonadota</taxon>
        <taxon>Betaproteobacteria</taxon>
        <taxon>Burkholderiales</taxon>
        <taxon>Oxalobacteraceae</taxon>
        <taxon>Telluria group</taxon>
        <taxon>Massilia</taxon>
    </lineage>
</organism>
<evidence type="ECO:0000259" key="2">
    <source>
        <dbReference type="Pfam" id="PF13946"/>
    </source>
</evidence>
<dbReference type="Proteomes" id="UP001204621">
    <property type="component" value="Unassembled WGS sequence"/>
</dbReference>
<evidence type="ECO:0000313" key="3">
    <source>
        <dbReference type="EMBL" id="MCS0660777.1"/>
    </source>
</evidence>
<dbReference type="InterPro" id="IPR025282">
    <property type="entry name" value="DUF4214"/>
</dbReference>
<dbReference type="Pfam" id="PF13946">
    <property type="entry name" value="DUF4214"/>
    <property type="match status" value="1"/>
</dbReference>
<reference evidence="3 4" key="1">
    <citation type="submission" date="2022-08" db="EMBL/GenBank/DDBJ databases">
        <title>Reclassification of Massilia species as members of the genera Telluria, Duganella, Pseudoduganella, Mokoshia gen. nov. and Zemynaea gen. nov. using orthogonal and non-orthogonal genome-based approaches.</title>
        <authorList>
            <person name="Bowman J.P."/>
        </authorList>
    </citation>
    <scope>NUCLEOTIDE SEQUENCE [LARGE SCALE GENOMIC DNA]</scope>
    <source>
        <strain evidence="3 4">JCM 31606</strain>
    </source>
</reference>
<dbReference type="InterPro" id="IPR012334">
    <property type="entry name" value="Pectin_lyas_fold"/>
</dbReference>
<dbReference type="SUPFAM" id="SSF51126">
    <property type="entry name" value="Pectin lyase-like"/>
    <property type="match status" value="1"/>
</dbReference>
<dbReference type="InterPro" id="IPR011050">
    <property type="entry name" value="Pectin_lyase_fold/virulence"/>
</dbReference>
<gene>
    <name evidence="3" type="ORF">NX778_22145</name>
</gene>
<proteinExistence type="predicted"/>
<keyword evidence="4" id="KW-1185">Reference proteome</keyword>
<comment type="caution">
    <text evidence="3">The sequence shown here is derived from an EMBL/GenBank/DDBJ whole genome shotgun (WGS) entry which is preliminary data.</text>
</comment>
<evidence type="ECO:0000256" key="1">
    <source>
        <dbReference type="SAM" id="SignalP"/>
    </source>
</evidence>
<protein>
    <submittedName>
        <fullName evidence="3">DUF4214 domain-containing protein</fullName>
    </submittedName>
</protein>
<dbReference type="EMBL" id="JANUGU010000010">
    <property type="protein sequence ID" value="MCS0660777.1"/>
    <property type="molecule type" value="Genomic_DNA"/>
</dbReference>
<sequence length="527" mass="55424">MTFRKMLSAIAIAAACLLSSNANATMSVGTGQFSSKLYTEGLGRIPDQAGWGGILNYWNGNSCGAATLQANARDILTSSEFLSRSPSGQEKAFRLYRAALNRDASTSELNSVINQLSSGVSWTTIVNNLVGTTEFLNRTSIYCGNSPIGWQNVVPANLVVTSTGAATNESNLRSALSAATSGSTVYIEQGAVIYLSSTLTIPSGVTLATVGLPGKAKGPLLGRLARNGTFTGPLVELLDNAGLKSVWVDDQRNRFGFPLDSNHHAINSPPVFAHGSNVAVTNNIISDSTSWTHLQYLNSGSTCDGGDVENNLITAFGSNHWDSTWSDGISIACKNVLVAYNEVIDATDVSIIVFTVYPDVQHSQVSNNTILNAGNSAWGGIVADALSNLPGTGYSSLPLSVQHDFTGTQFLNNVVWSSPSVHLDFVISTGTRAWFGSNSFTGKGAKFNGNNSGNQNVTTYVAIAVSGMVGASVQSNAFLALQPPTNVNNCGLRAVAVAPQPYADNFDVQPNIVVPVNDPIVIGCAWH</sequence>
<keyword evidence="1" id="KW-0732">Signal</keyword>
<feature type="domain" description="DUF4214" evidence="2">
    <location>
        <begin position="73"/>
        <end position="138"/>
    </location>
</feature>
<dbReference type="Gene3D" id="2.160.20.10">
    <property type="entry name" value="Single-stranded right-handed beta-helix, Pectin lyase-like"/>
    <property type="match status" value="1"/>
</dbReference>